<dbReference type="RefSeq" id="WP_343758533.1">
    <property type="nucleotide sequence ID" value="NZ_BAAADB010000019.1"/>
</dbReference>
<comment type="caution">
    <text evidence="2">The sequence shown here is derived from an EMBL/GenBank/DDBJ whole genome shotgun (WGS) entry which is preliminary data.</text>
</comment>
<evidence type="ECO:0000313" key="2">
    <source>
        <dbReference type="EMBL" id="GAA0512982.1"/>
    </source>
</evidence>
<keyword evidence="1" id="KW-0472">Membrane</keyword>
<evidence type="ECO:0000256" key="1">
    <source>
        <dbReference type="SAM" id="Phobius"/>
    </source>
</evidence>
<feature type="transmembrane region" description="Helical" evidence="1">
    <location>
        <begin position="101"/>
        <end position="118"/>
    </location>
</feature>
<sequence length="193" mass="21816">MTGPLNHWLDVALRDLAPAARDRMTAEYHAHVQDAMHSGLTEPEAIATLGDPAHVNRALRRTYATDQELRNVQGPKVWWFMLLLVAWYGLAALWFEQDVEAVAATTALVLACPAWLLVRSEPQPVRNLLLATAGQWLFNFTLWLGWSVQAWLGDPPSFGAILWLLPVLWVVWLVDTMQQARRMRRTLTLGGRA</sequence>
<keyword evidence="1" id="KW-0812">Transmembrane</keyword>
<reference evidence="2 3" key="1">
    <citation type="journal article" date="2019" name="Int. J. Syst. Evol. Microbiol.">
        <title>The Global Catalogue of Microorganisms (GCM) 10K type strain sequencing project: providing services to taxonomists for standard genome sequencing and annotation.</title>
        <authorList>
            <consortium name="The Broad Institute Genomics Platform"/>
            <consortium name="The Broad Institute Genome Sequencing Center for Infectious Disease"/>
            <person name="Wu L."/>
            <person name="Ma J."/>
        </authorList>
    </citation>
    <scope>NUCLEOTIDE SEQUENCE [LARGE SCALE GENOMIC DNA]</scope>
    <source>
        <strain evidence="2 3">JCM 14368</strain>
    </source>
</reference>
<name>A0ABN1C6S9_9DEIO</name>
<dbReference type="Proteomes" id="UP001500191">
    <property type="component" value="Unassembled WGS sequence"/>
</dbReference>
<protein>
    <recommendedName>
        <fullName evidence="4">DUF1700 domain-containing protein</fullName>
    </recommendedName>
</protein>
<keyword evidence="1" id="KW-1133">Transmembrane helix</keyword>
<evidence type="ECO:0000313" key="3">
    <source>
        <dbReference type="Proteomes" id="UP001500191"/>
    </source>
</evidence>
<feature type="transmembrane region" description="Helical" evidence="1">
    <location>
        <begin position="158"/>
        <end position="175"/>
    </location>
</feature>
<evidence type="ECO:0008006" key="4">
    <source>
        <dbReference type="Google" id="ProtNLM"/>
    </source>
</evidence>
<accession>A0ABN1C6S9</accession>
<organism evidence="2 3">
    <name type="scientific">Deinococcus depolymerans</name>
    <dbReference type="NCBI Taxonomy" id="392408"/>
    <lineage>
        <taxon>Bacteria</taxon>
        <taxon>Thermotogati</taxon>
        <taxon>Deinococcota</taxon>
        <taxon>Deinococci</taxon>
        <taxon>Deinococcales</taxon>
        <taxon>Deinococcaceae</taxon>
        <taxon>Deinococcus</taxon>
    </lineage>
</organism>
<keyword evidence="3" id="KW-1185">Reference proteome</keyword>
<dbReference type="EMBL" id="BAAADB010000019">
    <property type="protein sequence ID" value="GAA0512982.1"/>
    <property type="molecule type" value="Genomic_DNA"/>
</dbReference>
<gene>
    <name evidence="2" type="ORF">GCM10008937_20850</name>
</gene>
<dbReference type="Pfam" id="PF22564">
    <property type="entry name" value="HAAS"/>
    <property type="match status" value="1"/>
</dbReference>
<proteinExistence type="predicted"/>
<feature type="transmembrane region" description="Helical" evidence="1">
    <location>
        <begin position="77"/>
        <end position="95"/>
    </location>
</feature>
<feature type="transmembrane region" description="Helical" evidence="1">
    <location>
        <begin position="125"/>
        <end position="146"/>
    </location>
</feature>